<feature type="region of interest" description="Disordered" evidence="1">
    <location>
        <begin position="58"/>
        <end position="78"/>
    </location>
</feature>
<keyword evidence="3" id="KW-1185">Reference proteome</keyword>
<comment type="caution">
    <text evidence="2">The sequence shown here is derived from an EMBL/GenBank/DDBJ whole genome shotgun (WGS) entry which is preliminary data.</text>
</comment>
<dbReference type="EMBL" id="JBHSQQ010000048">
    <property type="protein sequence ID" value="MFC5942049.1"/>
    <property type="molecule type" value="Genomic_DNA"/>
</dbReference>
<accession>A0ABW1HPA8</accession>
<organism evidence="2 3">
    <name type="scientific">Micromonospora harpali</name>
    <dbReference type="NCBI Taxonomy" id="1490225"/>
    <lineage>
        <taxon>Bacteria</taxon>
        <taxon>Bacillati</taxon>
        <taxon>Actinomycetota</taxon>
        <taxon>Actinomycetes</taxon>
        <taxon>Micromonosporales</taxon>
        <taxon>Micromonosporaceae</taxon>
        <taxon>Micromonospora</taxon>
    </lineage>
</organism>
<sequence length="78" mass="8434">MDVPFADSAISGSGSWEFGQGASVEGVLILRFEQARASLEVRTRRDLSGALRLLANDPESDEEEVSYQKEGGCGLESR</sequence>
<proteinExistence type="predicted"/>
<protein>
    <submittedName>
        <fullName evidence="2">Uncharacterized protein</fullName>
    </submittedName>
</protein>
<evidence type="ECO:0000256" key="1">
    <source>
        <dbReference type="SAM" id="MobiDB-lite"/>
    </source>
</evidence>
<name>A0ABW1HPA8_9ACTN</name>
<dbReference type="Proteomes" id="UP001596207">
    <property type="component" value="Unassembled WGS sequence"/>
</dbReference>
<evidence type="ECO:0000313" key="2">
    <source>
        <dbReference type="EMBL" id="MFC5942049.1"/>
    </source>
</evidence>
<evidence type="ECO:0000313" key="3">
    <source>
        <dbReference type="Proteomes" id="UP001596207"/>
    </source>
</evidence>
<gene>
    <name evidence="2" type="ORF">ACFPZ4_11235</name>
</gene>
<dbReference type="RefSeq" id="WP_353898732.1">
    <property type="nucleotide sequence ID" value="NZ_CP158970.1"/>
</dbReference>
<reference evidence="3" key="1">
    <citation type="journal article" date="2019" name="Int. J. Syst. Evol. Microbiol.">
        <title>The Global Catalogue of Microorganisms (GCM) 10K type strain sequencing project: providing services to taxonomists for standard genome sequencing and annotation.</title>
        <authorList>
            <consortium name="The Broad Institute Genomics Platform"/>
            <consortium name="The Broad Institute Genome Sequencing Center for Infectious Disease"/>
            <person name="Wu L."/>
            <person name="Ma J."/>
        </authorList>
    </citation>
    <scope>NUCLEOTIDE SEQUENCE [LARGE SCALE GENOMIC DNA]</scope>
    <source>
        <strain evidence="3">CGMCC 4.7173</strain>
    </source>
</reference>